<dbReference type="KEGG" id="gbi:PG2T_12395"/>
<sequence>MRNKARILGVAGGLMLTVSAAAWARITPEEAAQLGLTGTPLTPVGAERAGNADGSIPEWTGGIQQPPANFTPGGPWVDPFPDDKPLFTITAQNYAQYQDKLTPGQVAMFKQYPDSFRMHVYPTRRSASFPDWVYEATRKQALNAELCPGWENGAVCLQNHVDGGGYPFPIPKNAFEVGWNHYLAYQGQAIEGMMNAPLIDSLGNRVDVIMEQWQSWMWWVPKAERPASDWFHRSGGPLLCDAFQVKQPPRQSGLIGGGCNFAQEFDFQSYLYVPGQRRVRKAPEIGFQDSPSFGSDGQRTVSSRWQWWFAGKESRHDLKLNGKKELFVPYNAYALADPGKRPADLFGKKHVNQDLIRYELHRVWEVEATLKSGQRHLYKRIVAHIDEDTWHGMGHEAYDARDRLWRMGEGYVLNLYDSRSHLIWGDQLVDLVNGRYTTFFGWYGNLGMGQPKVGLLKDSNIDAEIFTPQGMRKFGTR</sequence>
<feature type="chain" id="PRO_5008533059" description="DUF1329 domain-containing protein" evidence="1">
    <location>
        <begin position="25"/>
        <end position="477"/>
    </location>
</feature>
<organism evidence="2 3">
    <name type="scientific">Immundisolibacter cernigliae</name>
    <dbReference type="NCBI Taxonomy" id="1810504"/>
    <lineage>
        <taxon>Bacteria</taxon>
        <taxon>Pseudomonadati</taxon>
        <taxon>Pseudomonadota</taxon>
        <taxon>Gammaproteobacteria</taxon>
        <taxon>Immundisolibacterales</taxon>
        <taxon>Immundisolibacteraceae</taxon>
        <taxon>Immundisolibacter</taxon>
    </lineage>
</organism>
<name>A0A1B1YVY7_9GAMM</name>
<accession>A0A1B1YVY7</accession>
<evidence type="ECO:0000313" key="3">
    <source>
        <dbReference type="Proteomes" id="UP000092952"/>
    </source>
</evidence>
<keyword evidence="3" id="KW-1185">Reference proteome</keyword>
<keyword evidence="1" id="KW-0732">Signal</keyword>
<dbReference type="RefSeq" id="WP_068805995.1">
    <property type="nucleotide sequence ID" value="NZ_CP014671.1"/>
</dbReference>
<dbReference type="EMBL" id="CP014671">
    <property type="protein sequence ID" value="ANX04889.1"/>
    <property type="molecule type" value="Genomic_DNA"/>
</dbReference>
<evidence type="ECO:0008006" key="4">
    <source>
        <dbReference type="Google" id="ProtNLM"/>
    </source>
</evidence>
<feature type="signal peptide" evidence="1">
    <location>
        <begin position="1"/>
        <end position="24"/>
    </location>
</feature>
<dbReference type="InParanoid" id="A0A1B1YVY7"/>
<dbReference type="STRING" id="1810504.PG2T_12395"/>
<evidence type="ECO:0000256" key="1">
    <source>
        <dbReference type="SAM" id="SignalP"/>
    </source>
</evidence>
<dbReference type="Gene3D" id="2.50.20.10">
    <property type="entry name" value="Lipoprotein localisation LolA/LolB/LppX"/>
    <property type="match status" value="1"/>
</dbReference>
<protein>
    <recommendedName>
        <fullName evidence="4">DUF1329 domain-containing protein</fullName>
    </recommendedName>
</protein>
<gene>
    <name evidence="2" type="ORF">PG2T_12395</name>
</gene>
<dbReference type="OrthoDB" id="178023at2"/>
<dbReference type="InterPro" id="IPR010752">
    <property type="entry name" value="DUF1329"/>
</dbReference>
<dbReference type="AlphaFoldDB" id="A0A1B1YVY7"/>
<proteinExistence type="predicted"/>
<reference evidence="3" key="1">
    <citation type="submission" date="2016-03" db="EMBL/GenBank/DDBJ databases">
        <title>Complete genome sequence of Solimmundus cernigliae, representing a novel lineage of polycyclic aromatic hydrocarbon degraders within the Gammaproteobacteria.</title>
        <authorList>
            <person name="Singleton D.R."/>
            <person name="Dickey A.N."/>
            <person name="Scholl E.H."/>
            <person name="Wright F.A."/>
            <person name="Aitken M.D."/>
        </authorList>
    </citation>
    <scope>NUCLEOTIDE SEQUENCE [LARGE SCALE GENOMIC DNA]</scope>
    <source>
        <strain evidence="3">TR3.2</strain>
    </source>
</reference>
<dbReference type="Pfam" id="PF07044">
    <property type="entry name" value="DUF1329"/>
    <property type="match status" value="1"/>
</dbReference>
<dbReference type="Proteomes" id="UP000092952">
    <property type="component" value="Chromosome"/>
</dbReference>
<evidence type="ECO:0000313" key="2">
    <source>
        <dbReference type="EMBL" id="ANX04889.1"/>
    </source>
</evidence>